<dbReference type="AlphaFoldDB" id="A0A368JLG6"/>
<dbReference type="Pfam" id="PF09952">
    <property type="entry name" value="AbiEi_2"/>
    <property type="match status" value="1"/>
</dbReference>
<gene>
    <name evidence="1" type="ORF">DUE52_17260</name>
</gene>
<dbReference type="EMBL" id="QOWE01000013">
    <property type="protein sequence ID" value="RCR68487.1"/>
    <property type="molecule type" value="Genomic_DNA"/>
</dbReference>
<evidence type="ECO:0000313" key="2">
    <source>
        <dbReference type="Proteomes" id="UP000253383"/>
    </source>
</evidence>
<reference evidence="1 2" key="1">
    <citation type="submission" date="2018-07" db="EMBL/GenBank/DDBJ databases">
        <title>Genome analysis of Larkinella rosea.</title>
        <authorList>
            <person name="Zhou Z."/>
            <person name="Wang G."/>
        </authorList>
    </citation>
    <scope>NUCLEOTIDE SEQUENCE [LARGE SCALE GENOMIC DNA]</scope>
    <source>
        <strain evidence="2">zzj9</strain>
    </source>
</reference>
<accession>A0A368JLG6</accession>
<proteinExistence type="predicted"/>
<keyword evidence="2" id="KW-1185">Reference proteome</keyword>
<dbReference type="InterPro" id="IPR019238">
    <property type="entry name" value="AbiEi_2"/>
</dbReference>
<dbReference type="Proteomes" id="UP000253383">
    <property type="component" value="Unassembled WGS sequence"/>
</dbReference>
<comment type="caution">
    <text evidence="1">The sequence shown here is derived from an EMBL/GenBank/DDBJ whole genome shotgun (WGS) entry which is preliminary data.</text>
</comment>
<sequence length="368" mass="42595">MRELVVFLLVVRYFYLFVFIKHEVMSNMKAERQLLQEGLEALTELLPTFSIEIIPSDLKEKQYDAVIQVLRGGFSVNLTVEVKQSAQRLVWGQLLNQLENASNPTLMTDYVNSVLGEKLRQQGINYIDRAGNAYLRIENAGFPVFVWIEGRKPLKRIGEKTDHAFTRAGLRVTYWLITHPDLINETIRTIAQQAGASLETVHRVKISLQQRGFLSEIRTGEWKLSSRKTLLDKWIEAYATRLQPGLLIGRYRLLKKESIGNWENQVLEMPLTQWGGEPAADGYTDFLRPAEWIVYTRQSTREVMKQLRLLPDPENGPIRVYKKFWPTDEPGQLVHPLLVYADLLISRDSRNAEVAQKMYEKYVQCLLD</sequence>
<protein>
    <submittedName>
        <fullName evidence="1">Uncharacterized protein</fullName>
    </submittedName>
</protein>
<name>A0A368JLG6_9BACT</name>
<organism evidence="1 2">
    <name type="scientific">Larkinella punicea</name>
    <dbReference type="NCBI Taxonomy" id="2315727"/>
    <lineage>
        <taxon>Bacteria</taxon>
        <taxon>Pseudomonadati</taxon>
        <taxon>Bacteroidota</taxon>
        <taxon>Cytophagia</taxon>
        <taxon>Cytophagales</taxon>
        <taxon>Spirosomataceae</taxon>
        <taxon>Larkinella</taxon>
    </lineage>
</organism>
<evidence type="ECO:0000313" key="1">
    <source>
        <dbReference type="EMBL" id="RCR68487.1"/>
    </source>
</evidence>